<reference evidence="1 2" key="1">
    <citation type="journal article" date="2024" name="Nat. Commun.">
        <title>Phylogenomics reveals the evolutionary origins of lichenization in chlorophyte algae.</title>
        <authorList>
            <person name="Puginier C."/>
            <person name="Libourel C."/>
            <person name="Otte J."/>
            <person name="Skaloud P."/>
            <person name="Haon M."/>
            <person name="Grisel S."/>
            <person name="Petersen M."/>
            <person name="Berrin J.G."/>
            <person name="Delaux P.M."/>
            <person name="Dal Grande F."/>
            <person name="Keller J."/>
        </authorList>
    </citation>
    <scope>NUCLEOTIDE SEQUENCE [LARGE SCALE GENOMIC DNA]</scope>
    <source>
        <strain evidence="1 2">SAG 2043</strain>
    </source>
</reference>
<sequence length="187" mass="20973">MTGLTRLVLRSWETTLIEPLTALGQLVHLDLGGTFGLSHSLLCLSQLASLKSLSLDGSHEEHYWKVLRSIASGPVVLEDEDALKKKFLAPCDYCDQPYILPCKANNFEGLRAYRLDRITAQRDASRFDRSPYSDKNTVTACSCCNVTLRHALEFVEYGEFMDFLCDVADNPNLDIEHLMKVGETNQA</sequence>
<dbReference type="Proteomes" id="UP001489004">
    <property type="component" value="Unassembled WGS sequence"/>
</dbReference>
<organism evidence="1 2">
    <name type="scientific">[Myrmecia] bisecta</name>
    <dbReference type="NCBI Taxonomy" id="41462"/>
    <lineage>
        <taxon>Eukaryota</taxon>
        <taxon>Viridiplantae</taxon>
        <taxon>Chlorophyta</taxon>
        <taxon>core chlorophytes</taxon>
        <taxon>Trebouxiophyceae</taxon>
        <taxon>Trebouxiales</taxon>
        <taxon>Trebouxiaceae</taxon>
        <taxon>Myrmecia</taxon>
    </lineage>
</organism>
<protein>
    <submittedName>
        <fullName evidence="1">Uncharacterized protein</fullName>
    </submittedName>
</protein>
<accession>A0AAW1P911</accession>
<dbReference type="AlphaFoldDB" id="A0AAW1P911"/>
<evidence type="ECO:0000313" key="2">
    <source>
        <dbReference type="Proteomes" id="UP001489004"/>
    </source>
</evidence>
<gene>
    <name evidence="1" type="ORF">WJX72_005351</name>
</gene>
<proteinExistence type="predicted"/>
<keyword evidence="2" id="KW-1185">Reference proteome</keyword>
<name>A0AAW1P911_9CHLO</name>
<comment type="caution">
    <text evidence="1">The sequence shown here is derived from an EMBL/GenBank/DDBJ whole genome shotgun (WGS) entry which is preliminary data.</text>
</comment>
<evidence type="ECO:0000313" key="1">
    <source>
        <dbReference type="EMBL" id="KAK9804785.1"/>
    </source>
</evidence>
<dbReference type="EMBL" id="JALJOR010000017">
    <property type="protein sequence ID" value="KAK9804785.1"/>
    <property type="molecule type" value="Genomic_DNA"/>
</dbReference>